<accession>A0A1S3MU05</accession>
<sequence length="334" mass="37205">MFILHWLPETAQRHPLTFTFTRQYLKVQRQKQKHDLVNIHQLRMNTYLIILCILSEAVSVNVVARGDTRVDFNADASYTCTHADSTGVLQVTWQRLFKDDSVENLATYSKRFGAQIIDPHRGKVVFTEASLNSTSITVKNVTWADEACYICSFNVYPSGSIRKQTCLTVQGVSEVRATMQKVPSTESKADMEVVVSCSATGKPAPWIQWNISAAVPIKTPNNWTVINKDQTVTAISNITLQLLPGSGGYVDCIVNNGMRTQRHERVPLPILPGESGEREVEEDDRRTSPWAVGIPVFLIVSILVICGSVMLQKKKGYRQAATTADKQDAFGESV</sequence>
<name>A0A1S3MU05_SALSA</name>
<dbReference type="InterPro" id="IPR047164">
    <property type="entry name" value="OX2G-like"/>
</dbReference>
<dbReference type="SMART" id="SM00406">
    <property type="entry name" value="IGv"/>
    <property type="match status" value="1"/>
</dbReference>
<dbReference type="GeneID" id="106574975"/>
<keyword evidence="5 9" id="KW-0472">Membrane</keyword>
<evidence type="ECO:0000256" key="1">
    <source>
        <dbReference type="ARBA" id="ARBA00004167"/>
    </source>
</evidence>
<keyword evidence="7" id="KW-0325">Glycoprotein</keyword>
<dbReference type="SUPFAM" id="SSF48726">
    <property type="entry name" value="Immunoglobulin"/>
    <property type="match status" value="2"/>
</dbReference>
<evidence type="ECO:0000313" key="12">
    <source>
        <dbReference type="RefSeq" id="XP_014006585.2"/>
    </source>
</evidence>
<dbReference type="GO" id="GO:0016020">
    <property type="term" value="C:membrane"/>
    <property type="evidence" value="ECO:0007669"/>
    <property type="project" value="UniProtKB-SubCell"/>
</dbReference>
<dbReference type="GO" id="GO:0098632">
    <property type="term" value="F:cell-cell adhesion mediator activity"/>
    <property type="evidence" value="ECO:0007669"/>
    <property type="project" value="InterPro"/>
</dbReference>
<evidence type="ECO:0000256" key="9">
    <source>
        <dbReference type="SAM" id="Phobius"/>
    </source>
</evidence>
<evidence type="ECO:0000256" key="8">
    <source>
        <dbReference type="ARBA" id="ARBA00023319"/>
    </source>
</evidence>
<dbReference type="PROSITE" id="PS50835">
    <property type="entry name" value="IG_LIKE"/>
    <property type="match status" value="1"/>
</dbReference>
<dbReference type="InterPro" id="IPR013783">
    <property type="entry name" value="Ig-like_fold"/>
</dbReference>
<evidence type="ECO:0000256" key="6">
    <source>
        <dbReference type="ARBA" id="ARBA00023157"/>
    </source>
</evidence>
<comment type="subcellular location">
    <subcellularLocation>
        <location evidence="1">Membrane</location>
        <topology evidence="1">Single-pass membrane protein</topology>
    </subcellularLocation>
</comment>
<keyword evidence="8" id="KW-0393">Immunoglobulin domain</keyword>
<proteinExistence type="predicted"/>
<dbReference type="Pfam" id="PF07686">
    <property type="entry name" value="V-set"/>
    <property type="match status" value="1"/>
</dbReference>
<dbReference type="GO" id="GO:0009986">
    <property type="term" value="C:cell surface"/>
    <property type="evidence" value="ECO:0007669"/>
    <property type="project" value="TreeGrafter"/>
</dbReference>
<dbReference type="Gene3D" id="2.60.40.10">
    <property type="entry name" value="Immunoglobulins"/>
    <property type="match status" value="2"/>
</dbReference>
<keyword evidence="3" id="KW-0732">Signal</keyword>
<dbReference type="PANTHER" id="PTHR46841:SF7">
    <property type="entry name" value="IG-LIKE DOMAIN-CONTAINING PROTEIN"/>
    <property type="match status" value="1"/>
</dbReference>
<dbReference type="RefSeq" id="XP_014006585.2">
    <property type="nucleotide sequence ID" value="XM_014151110.2"/>
</dbReference>
<dbReference type="AlphaFoldDB" id="A0A1S3MU05"/>
<dbReference type="PANTHER" id="PTHR46841">
    <property type="entry name" value="OX-2 MEMBRANE GLYCOPROTEIN"/>
    <property type="match status" value="1"/>
</dbReference>
<feature type="domain" description="Ig-like" evidence="10">
    <location>
        <begin position="56"/>
        <end position="168"/>
    </location>
</feature>
<dbReference type="InterPro" id="IPR013106">
    <property type="entry name" value="Ig_V-set"/>
</dbReference>
<keyword evidence="6" id="KW-1015">Disulfide bond</keyword>
<keyword evidence="2 9" id="KW-0812">Transmembrane</keyword>
<evidence type="ECO:0000256" key="7">
    <source>
        <dbReference type="ARBA" id="ARBA00023180"/>
    </source>
</evidence>
<gene>
    <name evidence="12" type="primary">LOC106574975</name>
</gene>
<dbReference type="InterPro" id="IPR007110">
    <property type="entry name" value="Ig-like_dom"/>
</dbReference>
<evidence type="ECO:0000256" key="3">
    <source>
        <dbReference type="ARBA" id="ARBA00022729"/>
    </source>
</evidence>
<dbReference type="KEGG" id="sasa:106574975"/>
<evidence type="ECO:0000256" key="2">
    <source>
        <dbReference type="ARBA" id="ARBA00022692"/>
    </source>
</evidence>
<keyword evidence="4 9" id="KW-1133">Transmembrane helix</keyword>
<evidence type="ECO:0000313" key="11">
    <source>
        <dbReference type="Proteomes" id="UP001652741"/>
    </source>
</evidence>
<evidence type="ECO:0000256" key="5">
    <source>
        <dbReference type="ARBA" id="ARBA00023136"/>
    </source>
</evidence>
<dbReference type="GO" id="GO:0043025">
    <property type="term" value="C:neuronal cell body"/>
    <property type="evidence" value="ECO:0007669"/>
    <property type="project" value="TreeGrafter"/>
</dbReference>
<organism evidence="11 12">
    <name type="scientific">Salmo salar</name>
    <name type="common">Atlantic salmon</name>
    <dbReference type="NCBI Taxonomy" id="8030"/>
    <lineage>
        <taxon>Eukaryota</taxon>
        <taxon>Metazoa</taxon>
        <taxon>Chordata</taxon>
        <taxon>Craniata</taxon>
        <taxon>Vertebrata</taxon>
        <taxon>Euteleostomi</taxon>
        <taxon>Actinopterygii</taxon>
        <taxon>Neopterygii</taxon>
        <taxon>Teleostei</taxon>
        <taxon>Protacanthopterygii</taxon>
        <taxon>Salmoniformes</taxon>
        <taxon>Salmonidae</taxon>
        <taxon>Salmoninae</taxon>
        <taxon>Salmo</taxon>
    </lineage>
</organism>
<dbReference type="GO" id="GO:0150079">
    <property type="term" value="P:negative regulation of neuroinflammatory response"/>
    <property type="evidence" value="ECO:0007669"/>
    <property type="project" value="TreeGrafter"/>
</dbReference>
<evidence type="ECO:0000259" key="10">
    <source>
        <dbReference type="PROSITE" id="PS50835"/>
    </source>
</evidence>
<dbReference type="GO" id="GO:0034113">
    <property type="term" value="P:heterotypic cell-cell adhesion"/>
    <property type="evidence" value="ECO:0007669"/>
    <property type="project" value="TreeGrafter"/>
</dbReference>
<dbReference type="GO" id="GO:0030424">
    <property type="term" value="C:axon"/>
    <property type="evidence" value="ECO:0007669"/>
    <property type="project" value="TreeGrafter"/>
</dbReference>
<dbReference type="Proteomes" id="UP001652741">
    <property type="component" value="Chromosome ssa16"/>
</dbReference>
<dbReference type="InterPro" id="IPR036179">
    <property type="entry name" value="Ig-like_dom_sf"/>
</dbReference>
<keyword evidence="11" id="KW-1185">Reference proteome</keyword>
<feature type="transmembrane region" description="Helical" evidence="9">
    <location>
        <begin position="290"/>
        <end position="311"/>
    </location>
</feature>
<protein>
    <submittedName>
        <fullName evidence="12">Uncharacterized protein isoform X1</fullName>
    </submittedName>
</protein>
<reference evidence="12" key="1">
    <citation type="submission" date="2025-08" db="UniProtKB">
        <authorList>
            <consortium name="RefSeq"/>
        </authorList>
    </citation>
    <scope>IDENTIFICATION</scope>
</reference>
<evidence type="ECO:0000256" key="4">
    <source>
        <dbReference type="ARBA" id="ARBA00022989"/>
    </source>
</evidence>